<evidence type="ECO:0000256" key="1">
    <source>
        <dbReference type="SAM" id="MobiDB-lite"/>
    </source>
</evidence>
<sequence length="203" mass="21762">MTRPTQIQAPGSAPGPSFEQPFGMLEACHERLHRTLALLQRLREHLGTHGADGQAQQAAVDVMRYFDQAAPPHHQDEELHVFPPLLAAGDPAVTRTVRQLQAEHVEMESQWAHVRGLLTPISAGQLGTLQPDESAAIDAFANLYASHIVAEEQVAYPAARAAMDAQALAAMGDDMKRRRDVRFASGGAAAQPPKPAAPAHPAG</sequence>
<dbReference type="Gene3D" id="1.20.120.520">
    <property type="entry name" value="nmb1532 protein domain like"/>
    <property type="match status" value="1"/>
</dbReference>
<feature type="domain" description="Hemerythrin-like" evidence="2">
    <location>
        <begin position="24"/>
        <end position="159"/>
    </location>
</feature>
<feature type="compositionally biased region" description="Pro residues" evidence="1">
    <location>
        <begin position="192"/>
        <end position="203"/>
    </location>
</feature>
<proteinExistence type="predicted"/>
<dbReference type="Pfam" id="PF01814">
    <property type="entry name" value="Hemerythrin"/>
    <property type="match status" value="1"/>
</dbReference>
<dbReference type="RefSeq" id="WP_145895384.1">
    <property type="nucleotide sequence ID" value="NZ_VOBQ01000019.1"/>
</dbReference>
<reference evidence="3 4" key="1">
    <citation type="submission" date="2019-07" db="EMBL/GenBank/DDBJ databases">
        <title>Caenimonas sedimenti sp. nov., isolated from activated sludge.</title>
        <authorList>
            <person name="Xu J."/>
        </authorList>
    </citation>
    <scope>NUCLEOTIDE SEQUENCE [LARGE SCALE GENOMIC DNA]</scope>
    <source>
        <strain evidence="3 4">HX-9-20</strain>
    </source>
</reference>
<dbReference type="InterPro" id="IPR012312">
    <property type="entry name" value="Hemerythrin-like"/>
</dbReference>
<protein>
    <submittedName>
        <fullName evidence="3">Hemerythrin domain-containing protein</fullName>
    </submittedName>
</protein>
<evidence type="ECO:0000313" key="3">
    <source>
        <dbReference type="EMBL" id="TWO68469.1"/>
    </source>
</evidence>
<dbReference type="Proteomes" id="UP000318199">
    <property type="component" value="Unassembled WGS sequence"/>
</dbReference>
<dbReference type="OrthoDB" id="8898809at2"/>
<dbReference type="EMBL" id="VOBQ01000019">
    <property type="protein sequence ID" value="TWO68469.1"/>
    <property type="molecule type" value="Genomic_DNA"/>
</dbReference>
<evidence type="ECO:0000313" key="4">
    <source>
        <dbReference type="Proteomes" id="UP000318199"/>
    </source>
</evidence>
<keyword evidence="4" id="KW-1185">Reference proteome</keyword>
<accession>A0A562ZIQ3</accession>
<dbReference type="CDD" id="cd12108">
    <property type="entry name" value="Hr-like"/>
    <property type="match status" value="1"/>
</dbReference>
<name>A0A562ZIQ3_9BURK</name>
<feature type="region of interest" description="Disordered" evidence="1">
    <location>
        <begin position="180"/>
        <end position="203"/>
    </location>
</feature>
<dbReference type="AlphaFoldDB" id="A0A562ZIQ3"/>
<comment type="caution">
    <text evidence="3">The sequence shown here is derived from an EMBL/GenBank/DDBJ whole genome shotgun (WGS) entry which is preliminary data.</text>
</comment>
<organism evidence="3 4">
    <name type="scientific">Caenimonas sedimenti</name>
    <dbReference type="NCBI Taxonomy" id="2596921"/>
    <lineage>
        <taxon>Bacteria</taxon>
        <taxon>Pseudomonadati</taxon>
        <taxon>Pseudomonadota</taxon>
        <taxon>Betaproteobacteria</taxon>
        <taxon>Burkholderiales</taxon>
        <taxon>Comamonadaceae</taxon>
        <taxon>Caenimonas</taxon>
    </lineage>
</organism>
<gene>
    <name evidence="3" type="ORF">FN976_22835</name>
</gene>
<evidence type="ECO:0000259" key="2">
    <source>
        <dbReference type="Pfam" id="PF01814"/>
    </source>
</evidence>